<dbReference type="Pfam" id="PF03100">
    <property type="entry name" value="CcmE"/>
    <property type="match status" value="1"/>
</dbReference>
<comment type="subcellular location">
    <subcellularLocation>
        <location evidence="1">Membrane</location>
    </subcellularLocation>
</comment>
<evidence type="ECO:0000256" key="3">
    <source>
        <dbReference type="ARBA" id="ARBA00022748"/>
    </source>
</evidence>
<dbReference type="EMBL" id="JAUQSY010000016">
    <property type="protein sequence ID" value="MDO7877046.1"/>
    <property type="molecule type" value="Genomic_DNA"/>
</dbReference>
<dbReference type="SUPFAM" id="SSF82093">
    <property type="entry name" value="Heme chaperone CcmE"/>
    <property type="match status" value="1"/>
</dbReference>
<comment type="caution">
    <text evidence="6">The sequence shown here is derived from an EMBL/GenBank/DDBJ whole genome shotgun (WGS) entry which is preliminary data.</text>
</comment>
<evidence type="ECO:0000313" key="7">
    <source>
        <dbReference type="Proteomes" id="UP001176429"/>
    </source>
</evidence>
<dbReference type="InterPro" id="IPR036127">
    <property type="entry name" value="CcmE-like_sf"/>
</dbReference>
<evidence type="ECO:0000313" key="6">
    <source>
        <dbReference type="EMBL" id="MDO7877046.1"/>
    </source>
</evidence>
<evidence type="ECO:0000256" key="2">
    <source>
        <dbReference type="ARBA" id="ARBA00022617"/>
    </source>
</evidence>
<gene>
    <name evidence="6" type="ORF">Q5H93_20040</name>
</gene>
<dbReference type="InterPro" id="IPR004329">
    <property type="entry name" value="CcmE"/>
</dbReference>
<evidence type="ECO:0000256" key="5">
    <source>
        <dbReference type="SAM" id="SignalP"/>
    </source>
</evidence>
<keyword evidence="4" id="KW-0472">Membrane</keyword>
<dbReference type="RefSeq" id="WP_305008444.1">
    <property type="nucleotide sequence ID" value="NZ_JAUQSY010000016.1"/>
</dbReference>
<keyword evidence="2" id="KW-0408">Iron</keyword>
<keyword evidence="2" id="KW-0479">Metal-binding</keyword>
<sequence length="144" mass="15646">MKKAHIFAIAIIAIAAAIILSTTADASVYVGFGEARQRAAEGNTTKVHVVGKLPRDTQNKPVGLQYDPMLDPNYFAFTLVDTNKVAQRVVYNNPKPQDFDKSEQVVITGCMKGDIFMADNILLKCPSKYVKKDLNAADGATAAR</sequence>
<organism evidence="6 7">
    <name type="scientific">Hymenobacter aranciens</name>
    <dbReference type="NCBI Taxonomy" id="3063996"/>
    <lineage>
        <taxon>Bacteria</taxon>
        <taxon>Pseudomonadati</taxon>
        <taxon>Bacteroidota</taxon>
        <taxon>Cytophagia</taxon>
        <taxon>Cytophagales</taxon>
        <taxon>Hymenobacteraceae</taxon>
        <taxon>Hymenobacter</taxon>
    </lineage>
</organism>
<proteinExistence type="predicted"/>
<keyword evidence="2" id="KW-0349">Heme</keyword>
<feature type="chain" id="PRO_5047217829" evidence="5">
    <location>
        <begin position="27"/>
        <end position="144"/>
    </location>
</feature>
<keyword evidence="3" id="KW-0201">Cytochrome c-type biogenesis</keyword>
<dbReference type="InterPro" id="IPR012340">
    <property type="entry name" value="NA-bd_OB-fold"/>
</dbReference>
<accession>A0ABT9BK72</accession>
<evidence type="ECO:0000256" key="4">
    <source>
        <dbReference type="ARBA" id="ARBA00023136"/>
    </source>
</evidence>
<evidence type="ECO:0000256" key="1">
    <source>
        <dbReference type="ARBA" id="ARBA00004370"/>
    </source>
</evidence>
<name>A0ABT9BK72_9BACT</name>
<keyword evidence="7" id="KW-1185">Reference proteome</keyword>
<dbReference type="Gene3D" id="2.40.50.140">
    <property type="entry name" value="Nucleic acid-binding proteins"/>
    <property type="match status" value="1"/>
</dbReference>
<keyword evidence="5" id="KW-0732">Signal</keyword>
<dbReference type="Proteomes" id="UP001176429">
    <property type="component" value="Unassembled WGS sequence"/>
</dbReference>
<protein>
    <submittedName>
        <fullName evidence="6">Cytochrome c maturation protein CcmE</fullName>
    </submittedName>
</protein>
<feature type="signal peptide" evidence="5">
    <location>
        <begin position="1"/>
        <end position="26"/>
    </location>
</feature>
<reference evidence="6" key="1">
    <citation type="submission" date="2023-07" db="EMBL/GenBank/DDBJ databases">
        <authorList>
            <person name="Kim M.K."/>
        </authorList>
    </citation>
    <scope>NUCLEOTIDE SEQUENCE</scope>
    <source>
        <strain evidence="6">ASUV-10-1</strain>
    </source>
</reference>